<gene>
    <name evidence="6" type="ORF">RM530_01210</name>
</gene>
<protein>
    <submittedName>
        <fullName evidence="6">Energy transducer TonB</fullName>
    </submittedName>
</protein>
<evidence type="ECO:0000256" key="2">
    <source>
        <dbReference type="ARBA" id="ARBA00022692"/>
    </source>
</evidence>
<keyword evidence="4" id="KW-0472">Membrane</keyword>
<dbReference type="InterPro" id="IPR006260">
    <property type="entry name" value="TonB/TolA_C"/>
</dbReference>
<dbReference type="InterPro" id="IPR037682">
    <property type="entry name" value="TonB_C"/>
</dbReference>
<evidence type="ECO:0000259" key="5">
    <source>
        <dbReference type="PROSITE" id="PS52015"/>
    </source>
</evidence>
<dbReference type="PROSITE" id="PS52015">
    <property type="entry name" value="TONB_CTD"/>
    <property type="match status" value="1"/>
</dbReference>
<dbReference type="Gene3D" id="3.30.1150.10">
    <property type="match status" value="1"/>
</dbReference>
<organism evidence="6 7">
    <name type="scientific">Banduia mediterranea</name>
    <dbReference type="NCBI Taxonomy" id="3075609"/>
    <lineage>
        <taxon>Bacteria</taxon>
        <taxon>Pseudomonadati</taxon>
        <taxon>Pseudomonadota</taxon>
        <taxon>Gammaproteobacteria</taxon>
        <taxon>Nevskiales</taxon>
        <taxon>Algiphilaceae</taxon>
        <taxon>Banduia</taxon>
    </lineage>
</organism>
<dbReference type="Pfam" id="PF03544">
    <property type="entry name" value="TonB_C"/>
    <property type="match status" value="1"/>
</dbReference>
<evidence type="ECO:0000256" key="3">
    <source>
        <dbReference type="ARBA" id="ARBA00022989"/>
    </source>
</evidence>
<accession>A0ABU2WEM1</accession>
<evidence type="ECO:0000256" key="1">
    <source>
        <dbReference type="ARBA" id="ARBA00004167"/>
    </source>
</evidence>
<name>A0ABU2WEM1_9GAMM</name>
<dbReference type="RefSeq" id="WP_311363376.1">
    <property type="nucleotide sequence ID" value="NZ_JAVRIC010000001.1"/>
</dbReference>
<dbReference type="EMBL" id="JAVRIC010000001">
    <property type="protein sequence ID" value="MDT0495985.1"/>
    <property type="molecule type" value="Genomic_DNA"/>
</dbReference>
<keyword evidence="2" id="KW-0812">Transmembrane</keyword>
<keyword evidence="3" id="KW-1133">Transmembrane helix</keyword>
<keyword evidence="7" id="KW-1185">Reference proteome</keyword>
<proteinExistence type="predicted"/>
<dbReference type="Proteomes" id="UP001254608">
    <property type="component" value="Unassembled WGS sequence"/>
</dbReference>
<evidence type="ECO:0000313" key="7">
    <source>
        <dbReference type="Proteomes" id="UP001254608"/>
    </source>
</evidence>
<comment type="subcellular location">
    <subcellularLocation>
        <location evidence="1">Membrane</location>
        <topology evidence="1">Single-pass membrane protein</topology>
    </subcellularLocation>
</comment>
<feature type="domain" description="TonB C-terminal" evidence="5">
    <location>
        <begin position="160"/>
        <end position="250"/>
    </location>
</feature>
<comment type="caution">
    <text evidence="6">The sequence shown here is derived from an EMBL/GenBank/DDBJ whole genome shotgun (WGS) entry which is preliminary data.</text>
</comment>
<evidence type="ECO:0000256" key="4">
    <source>
        <dbReference type="ARBA" id="ARBA00023136"/>
    </source>
</evidence>
<dbReference type="NCBIfam" id="TIGR01352">
    <property type="entry name" value="tonB_Cterm"/>
    <property type="match status" value="1"/>
</dbReference>
<dbReference type="SUPFAM" id="SSF74653">
    <property type="entry name" value="TolA/TonB C-terminal domain"/>
    <property type="match status" value="1"/>
</dbReference>
<sequence>MNSRRIRPALLIALGLHAAGVIAGLGMLDHRGRPHSIPIRLAPPVVALQLSNEIGIERAQGSAPATRQAGLRPLGLQMSQRLGAAAQARAVRASFTLEMRKLPMRTTASAPIDLARAVLADAADLDAEWRQMPAQHDPLTGPEPPIGASTPNKHAFYSRATAQLFRVNQDVLEAVAAARGRSGRHSTVEVRLTVNRQGRVIDTRVVRSSGYADLDRAAVGMVLAASPLPRMSEDMTQQRAEFNIPIMVVR</sequence>
<reference evidence="6 7" key="1">
    <citation type="submission" date="2023-09" db="EMBL/GenBank/DDBJ databases">
        <authorList>
            <person name="Rey-Velasco X."/>
        </authorList>
    </citation>
    <scope>NUCLEOTIDE SEQUENCE [LARGE SCALE GENOMIC DNA]</scope>
    <source>
        <strain evidence="6 7">W345</strain>
    </source>
</reference>
<evidence type="ECO:0000313" key="6">
    <source>
        <dbReference type="EMBL" id="MDT0495985.1"/>
    </source>
</evidence>